<organism evidence="2 3">
    <name type="scientific">Duganella fentianensis</name>
    <dbReference type="NCBI Taxonomy" id="2692177"/>
    <lineage>
        <taxon>Bacteria</taxon>
        <taxon>Pseudomonadati</taxon>
        <taxon>Pseudomonadota</taxon>
        <taxon>Betaproteobacteria</taxon>
        <taxon>Burkholderiales</taxon>
        <taxon>Oxalobacteraceae</taxon>
        <taxon>Telluria group</taxon>
        <taxon>Duganella</taxon>
    </lineage>
</organism>
<proteinExistence type="predicted"/>
<name>A0A845HW04_9BURK</name>
<evidence type="ECO:0000313" key="3">
    <source>
        <dbReference type="Proteomes" id="UP000444316"/>
    </source>
</evidence>
<keyword evidence="1" id="KW-0732">Signal</keyword>
<keyword evidence="3" id="KW-1185">Reference proteome</keyword>
<protein>
    <recommendedName>
        <fullName evidence="4">Phosphate ABC transporter substrate-binding protein</fullName>
    </recommendedName>
</protein>
<feature type="chain" id="PRO_5032721865" description="Phosphate ABC transporter substrate-binding protein" evidence="1">
    <location>
        <begin position="23"/>
        <end position="135"/>
    </location>
</feature>
<evidence type="ECO:0008006" key="4">
    <source>
        <dbReference type="Google" id="ProtNLM"/>
    </source>
</evidence>
<reference evidence="2" key="1">
    <citation type="submission" date="2019-12" db="EMBL/GenBank/DDBJ databases">
        <title>Novel species isolated from a subtropical stream in China.</title>
        <authorList>
            <person name="Lu H."/>
        </authorList>
    </citation>
    <scope>NUCLEOTIDE SEQUENCE [LARGE SCALE GENOMIC DNA]</scope>
    <source>
        <strain evidence="2">FT93W</strain>
    </source>
</reference>
<dbReference type="EMBL" id="WWCL01000001">
    <property type="protein sequence ID" value="MYN43701.1"/>
    <property type="molecule type" value="Genomic_DNA"/>
</dbReference>
<accession>A0A845HW04</accession>
<dbReference type="Proteomes" id="UP000444316">
    <property type="component" value="Unassembled WGS sequence"/>
</dbReference>
<dbReference type="AlphaFoldDB" id="A0A845HW04"/>
<feature type="signal peptide" evidence="1">
    <location>
        <begin position="1"/>
        <end position="22"/>
    </location>
</feature>
<dbReference type="RefSeq" id="WP_161033536.1">
    <property type="nucleotide sequence ID" value="NZ_WWCL01000001.1"/>
</dbReference>
<evidence type="ECO:0000256" key="1">
    <source>
        <dbReference type="SAM" id="SignalP"/>
    </source>
</evidence>
<evidence type="ECO:0000313" key="2">
    <source>
        <dbReference type="EMBL" id="MYN43701.1"/>
    </source>
</evidence>
<comment type="caution">
    <text evidence="2">The sequence shown here is derived from an EMBL/GenBank/DDBJ whole genome shotgun (WGS) entry which is preliminary data.</text>
</comment>
<sequence>MKKLYTLLALSGAISLALPASAEIVVITSTANQASRMFSEQAAQFFLGQSNQFTPIEQGKESPIRKEFYQKLSNKSVSQVEAMWAKIEFAGKGTAPKAYASDTAVKKAVASDPSAIGYINKASVDDTVKVLLTLP</sequence>
<dbReference type="Gene3D" id="3.40.190.10">
    <property type="entry name" value="Periplasmic binding protein-like II"/>
    <property type="match status" value="1"/>
</dbReference>
<gene>
    <name evidence="2" type="ORF">GTP23_01290</name>
</gene>
<dbReference type="SUPFAM" id="SSF53850">
    <property type="entry name" value="Periplasmic binding protein-like II"/>
    <property type="match status" value="1"/>
</dbReference>